<dbReference type="Pfam" id="PF07702">
    <property type="entry name" value="UTRA"/>
    <property type="match status" value="1"/>
</dbReference>
<dbReference type="SUPFAM" id="SSF64288">
    <property type="entry name" value="Chorismate lyase-like"/>
    <property type="match status" value="1"/>
</dbReference>
<evidence type="ECO:0000256" key="3">
    <source>
        <dbReference type="ARBA" id="ARBA00023163"/>
    </source>
</evidence>
<dbReference type="InterPro" id="IPR036388">
    <property type="entry name" value="WH-like_DNA-bd_sf"/>
</dbReference>
<keyword evidence="6" id="KW-1185">Reference proteome</keyword>
<dbReference type="SMART" id="SM00345">
    <property type="entry name" value="HTH_GNTR"/>
    <property type="match status" value="1"/>
</dbReference>
<evidence type="ECO:0000259" key="4">
    <source>
        <dbReference type="PROSITE" id="PS50949"/>
    </source>
</evidence>
<dbReference type="InterPro" id="IPR036390">
    <property type="entry name" value="WH_DNA-bd_sf"/>
</dbReference>
<dbReference type="PANTHER" id="PTHR44846:SF1">
    <property type="entry name" value="MANNOSYL-D-GLYCERATE TRANSPORT_METABOLISM SYSTEM REPRESSOR MNGR-RELATED"/>
    <property type="match status" value="1"/>
</dbReference>
<dbReference type="InterPro" id="IPR000524">
    <property type="entry name" value="Tscrpt_reg_HTH_GntR"/>
</dbReference>
<dbReference type="InterPro" id="IPR028978">
    <property type="entry name" value="Chorismate_lyase_/UTRA_dom_sf"/>
</dbReference>
<gene>
    <name evidence="5" type="ORF">SAMN04488072_10577</name>
</gene>
<dbReference type="CDD" id="cd07377">
    <property type="entry name" value="WHTH_GntR"/>
    <property type="match status" value="1"/>
</dbReference>
<dbReference type="Gene3D" id="1.10.10.10">
    <property type="entry name" value="Winged helix-like DNA-binding domain superfamily/Winged helix DNA-binding domain"/>
    <property type="match status" value="1"/>
</dbReference>
<evidence type="ECO:0000256" key="2">
    <source>
        <dbReference type="ARBA" id="ARBA00023125"/>
    </source>
</evidence>
<dbReference type="InterPro" id="IPR050679">
    <property type="entry name" value="Bact_HTH_transcr_reg"/>
</dbReference>
<reference evidence="5 6" key="1">
    <citation type="submission" date="2016-10" db="EMBL/GenBank/DDBJ databases">
        <authorList>
            <person name="de Groot N.N."/>
        </authorList>
    </citation>
    <scope>NUCLEOTIDE SEQUENCE [LARGE SCALE GENOMIC DNA]</scope>
    <source>
        <strain evidence="5 6">CGMCC 1.3702</strain>
    </source>
</reference>
<name>A0A1I0XHS5_9BACI</name>
<dbReference type="Pfam" id="PF00392">
    <property type="entry name" value="GntR"/>
    <property type="match status" value="1"/>
</dbReference>
<dbReference type="FunFam" id="1.10.10.10:FF:000079">
    <property type="entry name" value="GntR family transcriptional regulator"/>
    <property type="match status" value="1"/>
</dbReference>
<evidence type="ECO:0000256" key="1">
    <source>
        <dbReference type="ARBA" id="ARBA00023015"/>
    </source>
</evidence>
<dbReference type="SUPFAM" id="SSF46785">
    <property type="entry name" value="Winged helix' DNA-binding domain"/>
    <property type="match status" value="1"/>
</dbReference>
<dbReference type="PRINTS" id="PR00035">
    <property type="entry name" value="HTHGNTR"/>
</dbReference>
<dbReference type="GO" id="GO:0045892">
    <property type="term" value="P:negative regulation of DNA-templated transcription"/>
    <property type="evidence" value="ECO:0007669"/>
    <property type="project" value="TreeGrafter"/>
</dbReference>
<keyword evidence="3" id="KW-0804">Transcription</keyword>
<evidence type="ECO:0000313" key="6">
    <source>
        <dbReference type="Proteomes" id="UP000198642"/>
    </source>
</evidence>
<proteinExistence type="predicted"/>
<dbReference type="AlphaFoldDB" id="A0A1I0XHS5"/>
<dbReference type="STRING" id="237679.SAMN04488072_10577"/>
<keyword evidence="2" id="KW-0238">DNA-binding</keyword>
<accession>A0A1I0XHS5</accession>
<dbReference type="PROSITE" id="PS50949">
    <property type="entry name" value="HTH_GNTR"/>
    <property type="match status" value="1"/>
</dbReference>
<dbReference type="Proteomes" id="UP000198642">
    <property type="component" value="Unassembled WGS sequence"/>
</dbReference>
<dbReference type="GO" id="GO:0003677">
    <property type="term" value="F:DNA binding"/>
    <property type="evidence" value="ECO:0007669"/>
    <property type="project" value="UniProtKB-KW"/>
</dbReference>
<dbReference type="EMBL" id="FOJW01000005">
    <property type="protein sequence ID" value="SFB00464.1"/>
    <property type="molecule type" value="Genomic_DNA"/>
</dbReference>
<dbReference type="InterPro" id="IPR011663">
    <property type="entry name" value="UTRA"/>
</dbReference>
<dbReference type="GO" id="GO:0003700">
    <property type="term" value="F:DNA-binding transcription factor activity"/>
    <property type="evidence" value="ECO:0007669"/>
    <property type="project" value="InterPro"/>
</dbReference>
<dbReference type="Gene3D" id="3.40.1410.10">
    <property type="entry name" value="Chorismate lyase-like"/>
    <property type="match status" value="1"/>
</dbReference>
<feature type="domain" description="HTH gntR-type" evidence="4">
    <location>
        <begin position="1"/>
        <end position="69"/>
    </location>
</feature>
<dbReference type="SMART" id="SM00866">
    <property type="entry name" value="UTRA"/>
    <property type="match status" value="1"/>
</dbReference>
<evidence type="ECO:0000313" key="5">
    <source>
        <dbReference type="EMBL" id="SFB00464.1"/>
    </source>
</evidence>
<sequence>MPLYKQIANNIKDDIANAKLTHGDAIPSETKLAKTYGVSRVTIREAIKQLVEEDILYRVQGSGTYISHEKIEHDILKLQGFTEEMSILDNNPSNEILEFQLMAPPEEAREQLKIGANEKVYYVKRLRLANSEPLILEASYLPVDLFPDLSIDVMKRSKYEYVSSKGYNIDRRHGELIPMMPNEEMMKHLHIAESDPLLFMQAFSTFKDGTVFEYSKVYFHPHKYSFKVVSSRNGE</sequence>
<keyword evidence="1" id="KW-0805">Transcription regulation</keyword>
<protein>
    <submittedName>
        <fullName evidence="5">Transcriptional regulator, GntR family</fullName>
    </submittedName>
</protein>
<organism evidence="5 6">
    <name type="scientific">Lentibacillus halodurans</name>
    <dbReference type="NCBI Taxonomy" id="237679"/>
    <lineage>
        <taxon>Bacteria</taxon>
        <taxon>Bacillati</taxon>
        <taxon>Bacillota</taxon>
        <taxon>Bacilli</taxon>
        <taxon>Bacillales</taxon>
        <taxon>Bacillaceae</taxon>
        <taxon>Lentibacillus</taxon>
    </lineage>
</organism>
<dbReference type="PANTHER" id="PTHR44846">
    <property type="entry name" value="MANNOSYL-D-GLYCERATE TRANSPORT/METABOLISM SYSTEM REPRESSOR MNGR-RELATED"/>
    <property type="match status" value="1"/>
</dbReference>